<reference evidence="2 3" key="1">
    <citation type="submission" date="2016-11" db="EMBL/GenBank/DDBJ databases">
        <title>The macronuclear genome of Stentor coeruleus: a giant cell with tiny introns.</title>
        <authorList>
            <person name="Slabodnick M."/>
            <person name="Ruby J.G."/>
            <person name="Reiff S.B."/>
            <person name="Swart E.C."/>
            <person name="Gosai S."/>
            <person name="Prabakaran S."/>
            <person name="Witkowska E."/>
            <person name="Larue G.E."/>
            <person name="Fisher S."/>
            <person name="Freeman R.M."/>
            <person name="Gunawardena J."/>
            <person name="Chu W."/>
            <person name="Stover N.A."/>
            <person name="Gregory B.D."/>
            <person name="Nowacki M."/>
            <person name="Derisi J."/>
            <person name="Roy S.W."/>
            <person name="Marshall W.F."/>
            <person name="Sood P."/>
        </authorList>
    </citation>
    <scope>NUCLEOTIDE SEQUENCE [LARGE SCALE GENOMIC DNA]</scope>
    <source>
        <strain evidence="2">WM001</strain>
    </source>
</reference>
<keyword evidence="1" id="KW-0812">Transmembrane</keyword>
<name>A0A1R2BPN1_9CILI</name>
<evidence type="ECO:0008006" key="4">
    <source>
        <dbReference type="Google" id="ProtNLM"/>
    </source>
</evidence>
<gene>
    <name evidence="2" type="ORF">SteCoe_21483</name>
</gene>
<evidence type="ECO:0000313" key="2">
    <source>
        <dbReference type="EMBL" id="OMJ78676.1"/>
    </source>
</evidence>
<keyword evidence="3" id="KW-1185">Reference proteome</keyword>
<proteinExistence type="predicted"/>
<accession>A0A1R2BPN1</accession>
<feature type="transmembrane region" description="Helical" evidence="1">
    <location>
        <begin position="260"/>
        <end position="286"/>
    </location>
</feature>
<feature type="transmembrane region" description="Helical" evidence="1">
    <location>
        <begin position="162"/>
        <end position="186"/>
    </location>
</feature>
<evidence type="ECO:0000256" key="1">
    <source>
        <dbReference type="SAM" id="Phobius"/>
    </source>
</evidence>
<evidence type="ECO:0000313" key="3">
    <source>
        <dbReference type="Proteomes" id="UP000187209"/>
    </source>
</evidence>
<feature type="transmembrane region" description="Helical" evidence="1">
    <location>
        <begin position="20"/>
        <end position="40"/>
    </location>
</feature>
<keyword evidence="1" id="KW-0472">Membrane</keyword>
<feature type="transmembrane region" description="Helical" evidence="1">
    <location>
        <begin position="116"/>
        <end position="136"/>
    </location>
</feature>
<comment type="caution">
    <text evidence="2">The sequence shown here is derived from an EMBL/GenBank/DDBJ whole genome shotgun (WGS) entry which is preliminary data.</text>
</comment>
<organism evidence="2 3">
    <name type="scientific">Stentor coeruleus</name>
    <dbReference type="NCBI Taxonomy" id="5963"/>
    <lineage>
        <taxon>Eukaryota</taxon>
        <taxon>Sar</taxon>
        <taxon>Alveolata</taxon>
        <taxon>Ciliophora</taxon>
        <taxon>Postciliodesmatophora</taxon>
        <taxon>Heterotrichea</taxon>
        <taxon>Heterotrichida</taxon>
        <taxon>Stentoridae</taxon>
        <taxon>Stentor</taxon>
    </lineage>
</organism>
<protein>
    <recommendedName>
        <fullName evidence="4">TRP C-terminal domain-containing protein</fullName>
    </recommendedName>
</protein>
<dbReference type="EMBL" id="MPUH01000510">
    <property type="protein sequence ID" value="OMJ78676.1"/>
    <property type="molecule type" value="Genomic_DNA"/>
</dbReference>
<dbReference type="AlphaFoldDB" id="A0A1R2BPN1"/>
<feature type="transmembrane region" description="Helical" evidence="1">
    <location>
        <begin position="192"/>
        <end position="214"/>
    </location>
</feature>
<keyword evidence="1" id="KW-1133">Transmembrane helix</keyword>
<dbReference type="Proteomes" id="UP000187209">
    <property type="component" value="Unassembled WGS sequence"/>
</dbReference>
<sequence length="287" mass="33489">MDEHKSAKSLDENENLLQALGINSPLISSFVFITGSLVLLDPVVLGNYINTIEYFYCFYYFGLDIHRTLKIFLRELRAQSQVPNFFHIFFNTNDGITTPKLYDEIGYHSNLVVLNIGWNITILIILLFLLLICSLFKKFFRILNSKFNTFIELFYYNAFLRYWLISYFEIGMSSIIAIKICVYHLTGQIVNISISCLFLTCQFFMAVLTISLVYKRNNISDNEQQVEFLKKYGTLFDEFYERGISDWLYYSIMILRKISLMVLSTVNAPQNIAICVSFTFSFGVIFI</sequence>